<keyword evidence="5" id="KW-1185">Reference proteome</keyword>
<dbReference type="Gene3D" id="2.30.110.10">
    <property type="entry name" value="Electron Transport, Fmn-binding Protein, Chain A"/>
    <property type="match status" value="1"/>
</dbReference>
<dbReference type="SUPFAM" id="SSF50475">
    <property type="entry name" value="FMN-binding split barrel"/>
    <property type="match status" value="1"/>
</dbReference>
<feature type="domain" description="DUF447" evidence="2">
    <location>
        <begin position="5"/>
        <end position="119"/>
    </location>
</feature>
<comment type="caution">
    <text evidence="4">The sequence shown here is derived from an EMBL/GenBank/DDBJ whole genome shotgun (WGS) entry which is preliminary data.</text>
</comment>
<dbReference type="Gene3D" id="1.20.58.290">
    <property type="entry name" value="Hypothetical membrane protein ta0354_69_121"/>
    <property type="match status" value="1"/>
</dbReference>
<name>A0A2P7S6V9_9HYPH</name>
<dbReference type="RefSeq" id="WP_106725836.1">
    <property type="nucleotide sequence ID" value="NZ_PXYL01000011.1"/>
</dbReference>
<gene>
    <name evidence="4" type="ORF">C7I85_20275</name>
</gene>
<dbReference type="InterPro" id="IPR012349">
    <property type="entry name" value="Split_barrel_FMN-bd"/>
</dbReference>
<evidence type="ECO:0000259" key="2">
    <source>
        <dbReference type="Pfam" id="PF04289"/>
    </source>
</evidence>
<dbReference type="Proteomes" id="UP000240653">
    <property type="component" value="Unassembled WGS sequence"/>
</dbReference>
<accession>A0A2P7S6V9</accession>
<sequence length="206" mass="22720">MPYIRETILTTVDKNGNVHIAPLGIIAEEDGWIIAPFRPSATLDNLAEVPFAIANYTDDTRIFAGCLTGRKDWPTAPVANCPVPRLEAALAHSVLEVVHVDDDGVRPRHFCRVVAEETHAPFTGFNRAKAAVLELAILVSRLGMLPREKIEAEITYLTIAIEKTAGPDEREAWGWLMEKVTDHFAAQDTRGRDVHARPEGPLPPES</sequence>
<dbReference type="InterPro" id="IPR049288">
    <property type="entry name" value="DUF447_C"/>
</dbReference>
<evidence type="ECO:0000313" key="5">
    <source>
        <dbReference type="Proteomes" id="UP000240653"/>
    </source>
</evidence>
<dbReference type="AlphaFoldDB" id="A0A2P7S6V9"/>
<evidence type="ECO:0000256" key="1">
    <source>
        <dbReference type="SAM" id="MobiDB-lite"/>
    </source>
</evidence>
<feature type="compositionally biased region" description="Basic and acidic residues" evidence="1">
    <location>
        <begin position="189"/>
        <end position="198"/>
    </location>
</feature>
<organism evidence="4 5">
    <name type="scientific">Pseudaminobacter soli</name>
    <name type="common">ex Li et al. 2025</name>
    <dbReference type="NCBI Taxonomy" id="1295366"/>
    <lineage>
        <taxon>Bacteria</taxon>
        <taxon>Pseudomonadati</taxon>
        <taxon>Pseudomonadota</taxon>
        <taxon>Alphaproteobacteria</taxon>
        <taxon>Hyphomicrobiales</taxon>
        <taxon>Phyllobacteriaceae</taxon>
        <taxon>Pseudaminobacter</taxon>
    </lineage>
</organism>
<protein>
    <submittedName>
        <fullName evidence="4">DUF447 domain-containing protein</fullName>
    </submittedName>
</protein>
<dbReference type="Pfam" id="PF04289">
    <property type="entry name" value="DUF447_N"/>
    <property type="match status" value="1"/>
</dbReference>
<evidence type="ECO:0000259" key="3">
    <source>
        <dbReference type="Pfam" id="PF20766"/>
    </source>
</evidence>
<proteinExistence type="predicted"/>
<feature type="region of interest" description="Disordered" evidence="1">
    <location>
        <begin position="186"/>
        <end position="206"/>
    </location>
</feature>
<dbReference type="Pfam" id="PF20766">
    <property type="entry name" value="DUF447_C"/>
    <property type="match status" value="1"/>
</dbReference>
<dbReference type="EMBL" id="PXYL01000011">
    <property type="protein sequence ID" value="PSJ58203.1"/>
    <property type="molecule type" value="Genomic_DNA"/>
</dbReference>
<dbReference type="InterPro" id="IPR007386">
    <property type="entry name" value="DUF447_N"/>
</dbReference>
<reference evidence="4 5" key="1">
    <citation type="submission" date="2018-03" db="EMBL/GenBank/DDBJ databases">
        <title>The draft genome of Mesorhizobium soli JCM 19897.</title>
        <authorList>
            <person name="Li L."/>
            <person name="Liu L."/>
            <person name="Liang L."/>
            <person name="Wang T."/>
            <person name="Zhang X."/>
        </authorList>
    </citation>
    <scope>NUCLEOTIDE SEQUENCE [LARGE SCALE GENOMIC DNA]</scope>
    <source>
        <strain evidence="4 5">JCM 19897</strain>
    </source>
</reference>
<dbReference type="OrthoDB" id="2112021at2"/>
<evidence type="ECO:0000313" key="4">
    <source>
        <dbReference type="EMBL" id="PSJ58203.1"/>
    </source>
</evidence>
<feature type="domain" description="DUF447" evidence="3">
    <location>
        <begin position="126"/>
        <end position="178"/>
    </location>
</feature>